<dbReference type="Gene3D" id="3.30.565.10">
    <property type="entry name" value="Histidine kinase-like ATPase, C-terminal domain"/>
    <property type="match status" value="1"/>
</dbReference>
<dbReference type="InterPro" id="IPR013767">
    <property type="entry name" value="PAS_fold"/>
</dbReference>
<dbReference type="InterPro" id="IPR036097">
    <property type="entry name" value="HisK_dim/P_sf"/>
</dbReference>
<accession>A0A951PHS5</accession>
<dbReference type="InterPro" id="IPR052162">
    <property type="entry name" value="Sensor_kinase/Photoreceptor"/>
</dbReference>
<keyword evidence="6" id="KW-0597">Phosphoprotein</keyword>
<keyword evidence="5" id="KW-0997">Cell inner membrane</keyword>
<dbReference type="FunFam" id="2.10.70.100:FF:000001">
    <property type="entry name" value="Sensory transduction histidine kinase"/>
    <property type="match status" value="1"/>
</dbReference>
<keyword evidence="13" id="KW-0902">Two-component regulatory system</keyword>
<dbReference type="AlphaFoldDB" id="A0A951PHS5"/>
<dbReference type="InterPro" id="IPR005467">
    <property type="entry name" value="His_kinase_dom"/>
</dbReference>
<dbReference type="InterPro" id="IPR036890">
    <property type="entry name" value="HATPase_C_sf"/>
</dbReference>
<keyword evidence="4" id="KW-1003">Cell membrane</keyword>
<feature type="domain" description="Histidine kinase" evidence="17">
    <location>
        <begin position="685"/>
        <end position="906"/>
    </location>
</feature>
<dbReference type="PANTHER" id="PTHR43304">
    <property type="entry name" value="PHYTOCHROME-LIKE PROTEIN CPH1"/>
    <property type="match status" value="1"/>
</dbReference>
<dbReference type="SUPFAM" id="SSF47384">
    <property type="entry name" value="Homodimeric domain of signal transducing histidine kinase"/>
    <property type="match status" value="1"/>
</dbReference>
<dbReference type="SMART" id="SM00387">
    <property type="entry name" value="HATPase_c"/>
    <property type="match status" value="1"/>
</dbReference>
<evidence type="ECO:0000256" key="16">
    <source>
        <dbReference type="SAM" id="Phobius"/>
    </source>
</evidence>
<feature type="domain" description="PAC" evidence="19">
    <location>
        <begin position="486"/>
        <end position="538"/>
    </location>
</feature>
<evidence type="ECO:0000256" key="6">
    <source>
        <dbReference type="ARBA" id="ARBA00022553"/>
    </source>
</evidence>
<evidence type="ECO:0000256" key="11">
    <source>
        <dbReference type="ARBA" id="ARBA00022777"/>
    </source>
</evidence>
<dbReference type="PANTHER" id="PTHR43304:SF1">
    <property type="entry name" value="PAC DOMAIN-CONTAINING PROTEIN"/>
    <property type="match status" value="1"/>
</dbReference>
<feature type="domain" description="PAC" evidence="19">
    <location>
        <begin position="182"/>
        <end position="234"/>
    </location>
</feature>
<organism evidence="20 21">
    <name type="scientific">Symplocastrum torsivum CPER-KK1</name>
    <dbReference type="NCBI Taxonomy" id="450513"/>
    <lineage>
        <taxon>Bacteria</taxon>
        <taxon>Bacillati</taxon>
        <taxon>Cyanobacteriota</taxon>
        <taxon>Cyanophyceae</taxon>
        <taxon>Oscillatoriophycideae</taxon>
        <taxon>Oscillatoriales</taxon>
        <taxon>Microcoleaceae</taxon>
        <taxon>Symplocastrum</taxon>
    </lineage>
</organism>
<keyword evidence="12 16" id="KW-1133">Transmembrane helix</keyword>
<dbReference type="PROSITE" id="PS50109">
    <property type="entry name" value="HIS_KIN"/>
    <property type="match status" value="1"/>
</dbReference>
<evidence type="ECO:0000256" key="12">
    <source>
        <dbReference type="ARBA" id="ARBA00022989"/>
    </source>
</evidence>
<name>A0A951PHS5_9CYAN</name>
<evidence type="ECO:0000313" key="21">
    <source>
        <dbReference type="Proteomes" id="UP000753908"/>
    </source>
</evidence>
<comment type="subcellular location">
    <subcellularLocation>
        <location evidence="2">Cell inner membrane</location>
        <topology evidence="2">Multi-pass membrane protein</topology>
    </subcellularLocation>
</comment>
<dbReference type="Proteomes" id="UP000753908">
    <property type="component" value="Unassembled WGS sequence"/>
</dbReference>
<dbReference type="InterPro" id="IPR000700">
    <property type="entry name" value="PAS-assoc_C"/>
</dbReference>
<dbReference type="GO" id="GO:0006355">
    <property type="term" value="P:regulation of DNA-templated transcription"/>
    <property type="evidence" value="ECO:0007669"/>
    <property type="project" value="InterPro"/>
</dbReference>
<dbReference type="CDD" id="cd00082">
    <property type="entry name" value="HisKA"/>
    <property type="match status" value="1"/>
</dbReference>
<evidence type="ECO:0000259" key="17">
    <source>
        <dbReference type="PROSITE" id="PS50109"/>
    </source>
</evidence>
<reference evidence="20" key="2">
    <citation type="journal article" date="2022" name="Microbiol. Resour. Announc.">
        <title>Metagenome Sequencing to Explore Phylogenomics of Terrestrial Cyanobacteria.</title>
        <authorList>
            <person name="Ward R.D."/>
            <person name="Stajich J.E."/>
            <person name="Johansen J.R."/>
            <person name="Huntemann M."/>
            <person name="Clum A."/>
            <person name="Foster B."/>
            <person name="Foster B."/>
            <person name="Roux S."/>
            <person name="Palaniappan K."/>
            <person name="Varghese N."/>
            <person name="Mukherjee S."/>
            <person name="Reddy T.B.K."/>
            <person name="Daum C."/>
            <person name="Copeland A."/>
            <person name="Chen I.A."/>
            <person name="Ivanova N.N."/>
            <person name="Kyrpides N.C."/>
            <person name="Shapiro N."/>
            <person name="Eloe-Fadrosh E.A."/>
            <person name="Pietrasiak N."/>
        </authorList>
    </citation>
    <scope>NUCLEOTIDE SEQUENCE</scope>
    <source>
        <strain evidence="20">CPER-KK1</strain>
    </source>
</reference>
<protein>
    <recommendedName>
        <fullName evidence="3">histidine kinase</fullName>
        <ecNumber evidence="3">2.7.13.3</ecNumber>
    </recommendedName>
</protein>
<evidence type="ECO:0000256" key="5">
    <source>
        <dbReference type="ARBA" id="ARBA00022519"/>
    </source>
</evidence>
<feature type="domain" description="PAS" evidence="18">
    <location>
        <begin position="539"/>
        <end position="612"/>
    </location>
</feature>
<evidence type="ECO:0000256" key="10">
    <source>
        <dbReference type="ARBA" id="ARBA00022741"/>
    </source>
</evidence>
<evidence type="ECO:0000313" key="20">
    <source>
        <dbReference type="EMBL" id="MBW4543332.1"/>
    </source>
</evidence>
<dbReference type="Pfam" id="PF08447">
    <property type="entry name" value="PAS_3"/>
    <property type="match status" value="2"/>
</dbReference>
<dbReference type="SMART" id="SM00086">
    <property type="entry name" value="PAC"/>
    <property type="match status" value="4"/>
</dbReference>
<feature type="domain" description="PAC" evidence="19">
    <location>
        <begin position="355"/>
        <end position="407"/>
    </location>
</feature>
<feature type="domain" description="PAS" evidence="18">
    <location>
        <begin position="281"/>
        <end position="351"/>
    </location>
</feature>
<dbReference type="Gene3D" id="1.10.287.130">
    <property type="match status" value="1"/>
</dbReference>
<evidence type="ECO:0000256" key="15">
    <source>
        <dbReference type="SAM" id="Coils"/>
    </source>
</evidence>
<comment type="caution">
    <text evidence="20">The sequence shown here is derived from an EMBL/GenBank/DDBJ whole genome shotgun (WGS) entry which is preliminary data.</text>
</comment>
<keyword evidence="10" id="KW-0547">Nucleotide-binding</keyword>
<dbReference type="GO" id="GO:0000166">
    <property type="term" value="F:nucleotide binding"/>
    <property type="evidence" value="ECO:0007669"/>
    <property type="project" value="UniProtKB-KW"/>
</dbReference>
<feature type="domain" description="PAC" evidence="19">
    <location>
        <begin position="615"/>
        <end position="667"/>
    </location>
</feature>
<dbReference type="PROSITE" id="PS50112">
    <property type="entry name" value="PAS"/>
    <property type="match status" value="4"/>
</dbReference>
<feature type="transmembrane region" description="Helical" evidence="16">
    <location>
        <begin position="28"/>
        <end position="47"/>
    </location>
</feature>
<dbReference type="SUPFAM" id="SSF55874">
    <property type="entry name" value="ATPase domain of HSP90 chaperone/DNA topoisomerase II/histidine kinase"/>
    <property type="match status" value="1"/>
</dbReference>
<dbReference type="SUPFAM" id="SSF55785">
    <property type="entry name" value="PYP-like sensor domain (PAS domain)"/>
    <property type="match status" value="4"/>
</dbReference>
<proteinExistence type="predicted"/>
<keyword evidence="7" id="KW-0808">Transferase</keyword>
<evidence type="ECO:0000256" key="3">
    <source>
        <dbReference type="ARBA" id="ARBA00012438"/>
    </source>
</evidence>
<feature type="coiled-coil region" evidence="15">
    <location>
        <begin position="218"/>
        <end position="284"/>
    </location>
</feature>
<feature type="transmembrane region" description="Helical" evidence="16">
    <location>
        <begin position="59"/>
        <end position="77"/>
    </location>
</feature>
<dbReference type="InterPro" id="IPR003594">
    <property type="entry name" value="HATPase_dom"/>
</dbReference>
<evidence type="ECO:0000259" key="19">
    <source>
        <dbReference type="PROSITE" id="PS50113"/>
    </source>
</evidence>
<dbReference type="EC" id="2.7.13.3" evidence="3"/>
<dbReference type="FunFam" id="3.30.565.10:FF:000006">
    <property type="entry name" value="Sensor histidine kinase WalK"/>
    <property type="match status" value="1"/>
</dbReference>
<evidence type="ECO:0000256" key="8">
    <source>
        <dbReference type="ARBA" id="ARBA00022692"/>
    </source>
</evidence>
<dbReference type="NCBIfam" id="TIGR00229">
    <property type="entry name" value="sensory_box"/>
    <property type="match status" value="4"/>
</dbReference>
<dbReference type="Pfam" id="PF02518">
    <property type="entry name" value="HATPase_c"/>
    <property type="match status" value="1"/>
</dbReference>
<evidence type="ECO:0000256" key="7">
    <source>
        <dbReference type="ARBA" id="ARBA00022679"/>
    </source>
</evidence>
<dbReference type="GO" id="GO:0000155">
    <property type="term" value="F:phosphorelay sensor kinase activity"/>
    <property type="evidence" value="ECO:0007669"/>
    <property type="project" value="InterPro"/>
</dbReference>
<evidence type="ECO:0000256" key="13">
    <source>
        <dbReference type="ARBA" id="ARBA00023012"/>
    </source>
</evidence>
<dbReference type="CDD" id="cd00130">
    <property type="entry name" value="PAS"/>
    <property type="match status" value="4"/>
</dbReference>
<feature type="domain" description="PAS" evidence="18">
    <location>
        <begin position="408"/>
        <end position="483"/>
    </location>
</feature>
<dbReference type="Gene3D" id="3.30.450.20">
    <property type="entry name" value="PAS domain"/>
    <property type="match status" value="4"/>
</dbReference>
<keyword evidence="14 16" id="KW-0472">Membrane</keyword>
<evidence type="ECO:0000256" key="1">
    <source>
        <dbReference type="ARBA" id="ARBA00000085"/>
    </source>
</evidence>
<comment type="catalytic activity">
    <reaction evidence="1">
        <text>ATP + protein L-histidine = ADP + protein N-phospho-L-histidine.</text>
        <dbReference type="EC" id="2.7.13.3"/>
    </reaction>
</comment>
<evidence type="ECO:0000256" key="4">
    <source>
        <dbReference type="ARBA" id="ARBA00022475"/>
    </source>
</evidence>
<dbReference type="InterPro" id="IPR013655">
    <property type="entry name" value="PAS_fold_3"/>
</dbReference>
<dbReference type="InterPro" id="IPR035965">
    <property type="entry name" value="PAS-like_dom_sf"/>
</dbReference>
<dbReference type="InterPro" id="IPR000014">
    <property type="entry name" value="PAS"/>
</dbReference>
<reference evidence="20" key="1">
    <citation type="submission" date="2021-05" db="EMBL/GenBank/DDBJ databases">
        <authorList>
            <person name="Pietrasiak N."/>
            <person name="Ward R."/>
            <person name="Stajich J.E."/>
            <person name="Kurbessoian T."/>
        </authorList>
    </citation>
    <scope>NUCLEOTIDE SEQUENCE</scope>
    <source>
        <strain evidence="20">CPER-KK1</strain>
    </source>
</reference>
<evidence type="ECO:0000256" key="2">
    <source>
        <dbReference type="ARBA" id="ARBA00004429"/>
    </source>
</evidence>
<evidence type="ECO:0000256" key="14">
    <source>
        <dbReference type="ARBA" id="ARBA00023136"/>
    </source>
</evidence>
<dbReference type="Pfam" id="PF00989">
    <property type="entry name" value="PAS"/>
    <property type="match status" value="1"/>
</dbReference>
<keyword evidence="8 16" id="KW-0812">Transmembrane</keyword>
<sequence>MIALFYLSVPLLLVYFLQHPTNLPIQKSFWLLYTFVITCLLVVWTLWHSEDWLDGLVKTTSLGIFFYGAEIVIQWISKVVETYPSTSLQAVFTQADALKTQEHQQQESAQRLSLLVKQTPLAVIEWTTDFEVVDWNPAAEKIFGYDKREALGRNGVELIVPESAGEQVNLVWRQLLQQQGGTRSTNENVTKEGHKIYCEWYNTPLVNAKGEVIGVASLVQDISERKFAEEALQQAKNELEIRVEARTQELKQALAELQNVITQLQGEIDQRQQVEAALREREEQYRSVVDNVKEVIFQTDADGLWTFLNPVWSEITGFAIAETLGTPLLDYVHPDDRQRHGEHFQPLIGGKKEYCCHEVRYITQDGGYRWIEVLAQLTFDADGTFLGTSGTLKDITQRHLSEAALRKSEERFRSLVANIPGVVYRCAYDADRTIEFISDAIAEISGYPAADFIHNHVRTAASLIVPQDIARVQQTLSECVAQKQPYVLEYPIVTSDGTLRWVYEKGQGVFSEEGSLLWLDGAIFDITDYKQTQENLRYSEEQFRQLTENIREVFFLTTPNLQEILYISPAYEQVWGRTRQSLYQQPSSWMDSIHPQDRDRVAGNCLRSLQKQQDFEQEYRIVRPDCSVRWVSVRGCLVFNEMGVATRLAGIAEDITERKRAEAEILNALAKEKELGDLKSRFVSITSHEFRTPLTTIMSTAELLEYYDWTKEEELEQLHLIQEAVKQMLQLLEDVLCIGTAEAGQLQLNPEPLALNEFCRELVAQVQKRMSLKSTPASPQHTLTFVSRGQRFLACMDKRLLRQVLNNLLANAIKYSPNGGTVRFELICQNDRAIFQIQDQGIGIPKEDQPRLFEFFHRAKNVGAITGTGLGLAIVKQCVDLHGGDITVKSEVGVGTLFTVTLPLKNHFSIAPYV</sequence>
<dbReference type="InterPro" id="IPR013656">
    <property type="entry name" value="PAS_4"/>
</dbReference>
<dbReference type="SMART" id="SM00388">
    <property type="entry name" value="HisKA"/>
    <property type="match status" value="1"/>
</dbReference>
<keyword evidence="9" id="KW-0677">Repeat</keyword>
<gene>
    <name evidence="20" type="ORF">KME25_02625</name>
</gene>
<evidence type="ECO:0000256" key="9">
    <source>
        <dbReference type="ARBA" id="ARBA00022737"/>
    </source>
</evidence>
<dbReference type="EMBL" id="JAHHIF010000003">
    <property type="protein sequence ID" value="MBW4543332.1"/>
    <property type="molecule type" value="Genomic_DNA"/>
</dbReference>
<keyword evidence="15" id="KW-0175">Coiled coil</keyword>
<dbReference type="Pfam" id="PF00512">
    <property type="entry name" value="HisKA"/>
    <property type="match status" value="1"/>
</dbReference>
<dbReference type="SMART" id="SM00091">
    <property type="entry name" value="PAS"/>
    <property type="match status" value="4"/>
</dbReference>
<keyword evidence="11" id="KW-0418">Kinase</keyword>
<evidence type="ECO:0000259" key="18">
    <source>
        <dbReference type="PROSITE" id="PS50112"/>
    </source>
</evidence>
<feature type="domain" description="PAS" evidence="18">
    <location>
        <begin position="108"/>
        <end position="179"/>
    </location>
</feature>
<dbReference type="CDD" id="cd00075">
    <property type="entry name" value="HATPase"/>
    <property type="match status" value="1"/>
</dbReference>
<dbReference type="InterPro" id="IPR004358">
    <property type="entry name" value="Sig_transdc_His_kin-like_C"/>
</dbReference>
<dbReference type="PROSITE" id="PS50113">
    <property type="entry name" value="PAC"/>
    <property type="match status" value="4"/>
</dbReference>
<dbReference type="PRINTS" id="PR00344">
    <property type="entry name" value="BCTRLSENSOR"/>
</dbReference>
<dbReference type="Pfam" id="PF08448">
    <property type="entry name" value="PAS_4"/>
    <property type="match status" value="1"/>
</dbReference>
<dbReference type="GO" id="GO:0005886">
    <property type="term" value="C:plasma membrane"/>
    <property type="evidence" value="ECO:0007669"/>
    <property type="project" value="UniProtKB-SubCell"/>
</dbReference>
<dbReference type="InterPro" id="IPR003661">
    <property type="entry name" value="HisK_dim/P_dom"/>
</dbReference>
<dbReference type="InterPro" id="IPR001610">
    <property type="entry name" value="PAC"/>
</dbReference>